<protein>
    <submittedName>
        <fullName evidence="2">Uncharacterized protein</fullName>
    </submittedName>
</protein>
<accession>A0A162UN05</accession>
<dbReference type="InParanoid" id="A0A162UN05"/>
<sequence length="260" mass="30214">MCRFLIFFVRNLTGTTFLLHQTMPGGTQCLSPIPQGKMACPEIHTYTLSIASYAEGYKELLSLDCDTNLLDILLCFGLFTQFGSTNWQMVPTNSFFMQSTKKKFYEYSVSLGTQESYSMLAKRSQFLVWYSQNVVSLGLTFKEYAIQQLNSQSYESVEDQDNTESEYEVKCAMPFCQFGFLYQYQIPDILKISVVWKLELWKIKLFHTAAVEIARLCETTKRMLHRRVTKARLPRELMTFGAMVYGSIVEYYIYQYYSSA</sequence>
<dbReference type="Proteomes" id="UP000077315">
    <property type="component" value="Unassembled WGS sequence"/>
</dbReference>
<feature type="chain" id="PRO_5007840179" evidence="1">
    <location>
        <begin position="30"/>
        <end position="260"/>
    </location>
</feature>
<dbReference type="VEuPathDB" id="FungiDB:PHYBLDRAFT_68066"/>
<organism evidence="2 3">
    <name type="scientific">Phycomyces blakesleeanus (strain ATCC 8743b / DSM 1359 / FGSC 10004 / NBRC 33097 / NRRL 1555)</name>
    <dbReference type="NCBI Taxonomy" id="763407"/>
    <lineage>
        <taxon>Eukaryota</taxon>
        <taxon>Fungi</taxon>
        <taxon>Fungi incertae sedis</taxon>
        <taxon>Mucoromycota</taxon>
        <taxon>Mucoromycotina</taxon>
        <taxon>Mucoromycetes</taxon>
        <taxon>Mucorales</taxon>
        <taxon>Phycomycetaceae</taxon>
        <taxon>Phycomyces</taxon>
    </lineage>
</organism>
<keyword evidence="3" id="KW-1185">Reference proteome</keyword>
<dbReference type="EMBL" id="KV440975">
    <property type="protein sequence ID" value="OAD77122.1"/>
    <property type="molecule type" value="Genomic_DNA"/>
</dbReference>
<gene>
    <name evidence="2" type="ORF">PHYBLDRAFT_68066</name>
</gene>
<evidence type="ECO:0000256" key="1">
    <source>
        <dbReference type="SAM" id="SignalP"/>
    </source>
</evidence>
<feature type="signal peptide" evidence="1">
    <location>
        <begin position="1"/>
        <end position="29"/>
    </location>
</feature>
<dbReference type="GeneID" id="29002786"/>
<dbReference type="OrthoDB" id="2206566at2759"/>
<evidence type="ECO:0000313" key="3">
    <source>
        <dbReference type="Proteomes" id="UP000077315"/>
    </source>
</evidence>
<dbReference type="AlphaFoldDB" id="A0A162UN05"/>
<evidence type="ECO:0000313" key="2">
    <source>
        <dbReference type="EMBL" id="OAD77122.1"/>
    </source>
</evidence>
<name>A0A162UN05_PHYB8</name>
<reference evidence="3" key="1">
    <citation type="submission" date="2015-06" db="EMBL/GenBank/DDBJ databases">
        <title>Expansion of signal transduction pathways in fungi by whole-genome duplication.</title>
        <authorList>
            <consortium name="DOE Joint Genome Institute"/>
            <person name="Corrochano L.M."/>
            <person name="Kuo A."/>
            <person name="Marcet-Houben M."/>
            <person name="Polaino S."/>
            <person name="Salamov A."/>
            <person name="Villalobos J.M."/>
            <person name="Alvarez M.I."/>
            <person name="Avalos J."/>
            <person name="Benito E.P."/>
            <person name="Benoit I."/>
            <person name="Burger G."/>
            <person name="Camino L.P."/>
            <person name="Canovas D."/>
            <person name="Cerda-Olmedo E."/>
            <person name="Cheng J.-F."/>
            <person name="Dominguez A."/>
            <person name="Elias M."/>
            <person name="Eslava A.P."/>
            <person name="Glaser F."/>
            <person name="Grimwood J."/>
            <person name="Gutierrez G."/>
            <person name="Heitman J."/>
            <person name="Henrissat B."/>
            <person name="Iturriaga E.A."/>
            <person name="Lang B.F."/>
            <person name="Lavin J.L."/>
            <person name="Lee S."/>
            <person name="Li W."/>
            <person name="Lindquist E."/>
            <person name="Lopez-Garcia S."/>
            <person name="Luque E.M."/>
            <person name="Marcos A.T."/>
            <person name="Martin J."/>
            <person name="McCluskey K."/>
            <person name="Medina H.R."/>
            <person name="Miralles-Duran A."/>
            <person name="Miyazaki A."/>
            <person name="Munoz-Torres E."/>
            <person name="Oguiza J.A."/>
            <person name="Ohm R."/>
            <person name="Olmedo M."/>
            <person name="Orejas M."/>
            <person name="Ortiz-Castellanos L."/>
            <person name="Pisabarro A.G."/>
            <person name="Rodriguez-Romero J."/>
            <person name="Ruiz-Herrera J."/>
            <person name="Ruiz-Vazquez R."/>
            <person name="Sanz C."/>
            <person name="Schackwitz W."/>
            <person name="Schmutz J."/>
            <person name="Shahriari M."/>
            <person name="Shelest E."/>
            <person name="Silva-Franco F."/>
            <person name="Soanes D."/>
            <person name="Syed K."/>
            <person name="Tagua V.G."/>
            <person name="Talbot N.J."/>
            <person name="Thon M."/>
            <person name="De vries R.P."/>
            <person name="Wiebenga A."/>
            <person name="Yadav J.S."/>
            <person name="Braun E.L."/>
            <person name="Baker S."/>
            <person name="Garre V."/>
            <person name="Horwitz B."/>
            <person name="Torres-Martinez S."/>
            <person name="Idnurm A."/>
            <person name="Herrera-Estrella A."/>
            <person name="Gabaldon T."/>
            <person name="Grigoriev I.V."/>
        </authorList>
    </citation>
    <scope>NUCLEOTIDE SEQUENCE [LARGE SCALE GENOMIC DNA]</scope>
    <source>
        <strain evidence="3">NRRL 1555(-)</strain>
    </source>
</reference>
<dbReference type="RefSeq" id="XP_018295162.1">
    <property type="nucleotide sequence ID" value="XM_018441880.1"/>
</dbReference>
<proteinExistence type="predicted"/>
<keyword evidence="1" id="KW-0732">Signal</keyword>